<dbReference type="OrthoDB" id="10491195at2759"/>
<protein>
    <submittedName>
        <fullName evidence="1">Uncharacterized protein</fullName>
    </submittedName>
</protein>
<gene>
    <name evidence="1" type="ORF">Pc18g06570</name>
    <name evidence="1" type="ORF">PCH_Pc18g06570</name>
</gene>
<evidence type="ECO:0000313" key="1">
    <source>
        <dbReference type="EMBL" id="CAP94881.1"/>
    </source>
</evidence>
<keyword evidence="2" id="KW-1185">Reference proteome</keyword>
<dbReference type="AlphaFoldDB" id="B6HCT0"/>
<proteinExistence type="predicted"/>
<evidence type="ECO:0000313" key="2">
    <source>
        <dbReference type="Proteomes" id="UP000000724"/>
    </source>
</evidence>
<dbReference type="VEuPathDB" id="FungiDB:PCH_Pc18g06570"/>
<organism evidence="1 2">
    <name type="scientific">Penicillium rubens (strain ATCC 28089 / DSM 1075 / NRRL 1951 / Wisconsin 54-1255)</name>
    <name type="common">Penicillium chrysogenum</name>
    <dbReference type="NCBI Taxonomy" id="500485"/>
    <lineage>
        <taxon>Eukaryota</taxon>
        <taxon>Fungi</taxon>
        <taxon>Dikarya</taxon>
        <taxon>Ascomycota</taxon>
        <taxon>Pezizomycotina</taxon>
        <taxon>Eurotiomycetes</taxon>
        <taxon>Eurotiomycetidae</taxon>
        <taxon>Eurotiales</taxon>
        <taxon>Aspergillaceae</taxon>
        <taxon>Penicillium</taxon>
        <taxon>Penicillium chrysogenum species complex</taxon>
    </lineage>
</organism>
<name>B6HCT0_PENRW</name>
<sequence length="126" mass="14369">MEEQRLTLAMTGFLLSESQQLFRIITKRIPSSDDLRPPLGTASTRLDWPNFTASSTLECQASESVFSVVSQETMICFQWSGLVRGLGMERRMFLVRNGTRNSQSFLRFTLSPTETDDDHHMAREGF</sequence>
<reference evidence="1 2" key="1">
    <citation type="journal article" date="2008" name="Nat. Biotechnol.">
        <title>Genome sequencing and analysis of the filamentous fungus Penicillium chrysogenum.</title>
        <authorList>
            <person name="van den Berg M.A."/>
            <person name="Albang R."/>
            <person name="Albermann K."/>
            <person name="Badger J.H."/>
            <person name="Daran J.-M."/>
            <person name="Driessen A.J.M."/>
            <person name="Garcia-Estrada C."/>
            <person name="Fedorova N.D."/>
            <person name="Harris D.M."/>
            <person name="Heijne W.H.M."/>
            <person name="Joardar V.S."/>
            <person name="Kiel J.A.K.W."/>
            <person name="Kovalchuk A."/>
            <person name="Martin J.F."/>
            <person name="Nierman W.C."/>
            <person name="Nijland J.G."/>
            <person name="Pronk J.T."/>
            <person name="Roubos J.A."/>
            <person name="van der Klei I.J."/>
            <person name="van Peij N.N.M.E."/>
            <person name="Veenhuis M."/>
            <person name="von Doehren H."/>
            <person name="Wagner C."/>
            <person name="Wortman J.R."/>
            <person name="Bovenberg R.A.L."/>
        </authorList>
    </citation>
    <scope>NUCLEOTIDE SEQUENCE [LARGE SCALE GENOMIC DNA]</scope>
    <source>
        <strain evidence="2">ATCC 28089 / DSM 1075 / NRRL 1951 / Wisconsin 54-1255</strain>
    </source>
</reference>
<accession>B6HCT0</accession>
<dbReference type="HOGENOM" id="CLU_1982312_0_0_1"/>
<dbReference type="Proteomes" id="UP000000724">
    <property type="component" value="Contig Pc00c18"/>
</dbReference>
<dbReference type="EMBL" id="AM920433">
    <property type="protein sequence ID" value="CAP94881.1"/>
    <property type="molecule type" value="Genomic_DNA"/>
</dbReference>